<name>G0NSC3_CAEBE</name>
<dbReference type="STRING" id="135651.G0NSC3"/>
<evidence type="ECO:0000256" key="1">
    <source>
        <dbReference type="SAM" id="MobiDB-lite"/>
    </source>
</evidence>
<feature type="compositionally biased region" description="Basic residues" evidence="1">
    <location>
        <begin position="303"/>
        <end position="312"/>
    </location>
</feature>
<evidence type="ECO:0000259" key="3">
    <source>
        <dbReference type="PROSITE" id="PS50056"/>
    </source>
</evidence>
<proteinExistence type="predicted"/>
<feature type="compositionally biased region" description="Basic and acidic residues" evidence="1">
    <location>
        <begin position="381"/>
        <end position="396"/>
    </location>
</feature>
<dbReference type="HOGENOM" id="CLU_628865_0_0_1"/>
<reference evidence="5" key="1">
    <citation type="submission" date="2011-07" db="EMBL/GenBank/DDBJ databases">
        <authorList>
            <consortium name="Caenorhabditis brenneri Sequencing and Analysis Consortium"/>
            <person name="Wilson R.K."/>
        </authorList>
    </citation>
    <scope>NUCLEOTIDE SEQUENCE [LARGE SCALE GENOMIC DNA]</scope>
    <source>
        <strain evidence="5">PB2801</strain>
    </source>
</reference>
<dbReference type="InParanoid" id="G0NSC3"/>
<evidence type="ECO:0000259" key="2">
    <source>
        <dbReference type="PROSITE" id="PS50055"/>
    </source>
</evidence>
<dbReference type="InterPro" id="IPR029021">
    <property type="entry name" value="Prot-tyrosine_phosphatase-like"/>
</dbReference>
<dbReference type="SUPFAM" id="SSF52799">
    <property type="entry name" value="(Phosphotyrosine protein) phosphatases II"/>
    <property type="match status" value="1"/>
</dbReference>
<feature type="compositionally biased region" description="Basic and acidic residues" evidence="1">
    <location>
        <begin position="364"/>
        <end position="373"/>
    </location>
</feature>
<gene>
    <name evidence="4" type="ORF">CAEBREN_31565</name>
</gene>
<keyword evidence="5" id="KW-1185">Reference proteome</keyword>
<feature type="domain" description="Tyrosine-protein phosphatase" evidence="2">
    <location>
        <begin position="1"/>
        <end position="211"/>
    </location>
</feature>
<dbReference type="PROSITE" id="PS50056">
    <property type="entry name" value="TYR_PHOSPHATASE_2"/>
    <property type="match status" value="1"/>
</dbReference>
<evidence type="ECO:0008006" key="6">
    <source>
        <dbReference type="Google" id="ProtNLM"/>
    </source>
</evidence>
<protein>
    <recommendedName>
        <fullName evidence="6">Tyrosine-protein phosphatase domain-containing protein</fullName>
    </recommendedName>
</protein>
<dbReference type="PANTHER" id="PTHR45706:SF4">
    <property type="entry name" value="TYROSINE-PROTEIN PHOSPHATASE"/>
    <property type="match status" value="1"/>
</dbReference>
<dbReference type="PROSITE" id="PS50055">
    <property type="entry name" value="TYR_PHOSPHATASE_PTP"/>
    <property type="match status" value="1"/>
</dbReference>
<organism evidence="5">
    <name type="scientific">Caenorhabditis brenneri</name>
    <name type="common">Nematode worm</name>
    <dbReference type="NCBI Taxonomy" id="135651"/>
    <lineage>
        <taxon>Eukaryota</taxon>
        <taxon>Metazoa</taxon>
        <taxon>Ecdysozoa</taxon>
        <taxon>Nematoda</taxon>
        <taxon>Chromadorea</taxon>
        <taxon>Rhabditida</taxon>
        <taxon>Rhabditina</taxon>
        <taxon>Rhabditomorpha</taxon>
        <taxon>Rhabditoidea</taxon>
        <taxon>Rhabditidae</taxon>
        <taxon>Peloderinae</taxon>
        <taxon>Caenorhabditis</taxon>
    </lineage>
</organism>
<dbReference type="AlphaFoldDB" id="G0NSC3"/>
<dbReference type="InterPro" id="IPR000242">
    <property type="entry name" value="PTP_cat"/>
</dbReference>
<dbReference type="PANTHER" id="PTHR45706">
    <property type="entry name" value="TYROSINE-PROTEIN PHOSPHATASE"/>
    <property type="match status" value="1"/>
</dbReference>
<dbReference type="SMART" id="SM00404">
    <property type="entry name" value="PTPc_motif"/>
    <property type="match status" value="1"/>
</dbReference>
<dbReference type="SMART" id="SM00194">
    <property type="entry name" value="PTPc"/>
    <property type="match status" value="1"/>
</dbReference>
<feature type="region of interest" description="Disordered" evidence="1">
    <location>
        <begin position="297"/>
        <end position="436"/>
    </location>
</feature>
<evidence type="ECO:0000313" key="5">
    <source>
        <dbReference type="Proteomes" id="UP000008068"/>
    </source>
</evidence>
<sequence>MAKIEGFTDNFFDGTKALEKTYISQHPIGSEEAGKICTQPKHWELVHKEGIQIIVQVQDETGTLAAYYPKEVDDDEFPAGDYLIKNVKTSTVKGCTVRELECLHTKSNKSKKVYHIEYTGWTKHHVPDEQELLDIIELARSYGHGQKKLFHCSDGLHESIILAAIDLGIDLQSFDKLIVFDDVIDPFLETRCGCVVSPQEIVLIVLALTKAEMKLKGIDYCPSYSVLKYIYEKMQINNYYEVKLITSNYKKNLINEFKEMEARCAKDEPEWAAANPGKEICLGEINFAKYIKDVEEKPEKNTKQSRVKKSKDGKKGGQKQSKTKTTTKAKKNKSKEHKNKSRASDGKKNIPDNNKPGPSHAGKKHEIEKKSKDLSGSQQKKPKEPQQKKEVAPKLDEDGDEGSPSSTKKYNQPKKHHVARPPPPTGNSKKKKSKGK</sequence>
<dbReference type="Proteomes" id="UP000008068">
    <property type="component" value="Unassembled WGS sequence"/>
</dbReference>
<dbReference type="InterPro" id="IPR003595">
    <property type="entry name" value="Tyr_Pase_cat"/>
</dbReference>
<dbReference type="GO" id="GO:0004725">
    <property type="term" value="F:protein tyrosine phosphatase activity"/>
    <property type="evidence" value="ECO:0007669"/>
    <property type="project" value="InterPro"/>
</dbReference>
<accession>G0NSC3</accession>
<dbReference type="Pfam" id="PF00102">
    <property type="entry name" value="Y_phosphatase"/>
    <property type="match status" value="1"/>
</dbReference>
<feature type="domain" description="Tyrosine specific protein phosphatases" evidence="3">
    <location>
        <begin position="133"/>
        <end position="202"/>
    </location>
</feature>
<dbReference type="EMBL" id="GL379937">
    <property type="protein sequence ID" value="EGT36722.1"/>
    <property type="molecule type" value="Genomic_DNA"/>
</dbReference>
<dbReference type="InterPro" id="IPR000387">
    <property type="entry name" value="Tyr_Pase_dom"/>
</dbReference>
<dbReference type="Gene3D" id="3.90.190.10">
    <property type="entry name" value="Protein tyrosine phosphatase superfamily"/>
    <property type="match status" value="1"/>
</dbReference>
<evidence type="ECO:0000313" key="4">
    <source>
        <dbReference type="EMBL" id="EGT36722.1"/>
    </source>
</evidence>
<feature type="compositionally biased region" description="Basic residues" evidence="1">
    <location>
        <begin position="321"/>
        <end position="341"/>
    </location>
</feature>